<reference evidence="2" key="1">
    <citation type="submission" date="2022-11" db="UniProtKB">
        <authorList>
            <consortium name="WormBaseParasite"/>
        </authorList>
    </citation>
    <scope>IDENTIFICATION</scope>
</reference>
<name>A0AC34RA83_9BILA</name>
<organism evidence="1 2">
    <name type="scientific">Panagrolaimus sp. JU765</name>
    <dbReference type="NCBI Taxonomy" id="591449"/>
    <lineage>
        <taxon>Eukaryota</taxon>
        <taxon>Metazoa</taxon>
        <taxon>Ecdysozoa</taxon>
        <taxon>Nematoda</taxon>
        <taxon>Chromadorea</taxon>
        <taxon>Rhabditida</taxon>
        <taxon>Tylenchina</taxon>
        <taxon>Panagrolaimomorpha</taxon>
        <taxon>Panagrolaimoidea</taxon>
        <taxon>Panagrolaimidae</taxon>
        <taxon>Panagrolaimus</taxon>
    </lineage>
</organism>
<protein>
    <submittedName>
        <fullName evidence="2">G-protein coupled receptors family 1 profile domain-containing protein</fullName>
    </submittedName>
</protein>
<sequence length="346" mass="39529">MLGIGLISAFYALTFVFGISGNLWVVTALYRARKDFQLLCFNTSRPVTTPPTASDRLRTFIFVLAITDCVVLMTLPVSTVHVLNGSWPFGQIGCALYIGTDRGAKLFSVAVLTGMALQRYLVICTSWRSASKAFWIPIIIGVTTCVIIPVIWETIYSSVVNFRNEVNSTSLICVSLMEKPEEKYFVNYTFFCGFAIPVITMTFCYVMILKHVRNKYRESRAYGTTKNRKPQYMCGLTTSIWRISIFHFGCWAPFWFFTAAPYIVRLFHLPEFQTNTTWFMTGHLLSNILPYINSAGNWILYAFLNYDIRELVLRRRKHKTSSGGFIPITVSYRQTVDTTSTSIFDH</sequence>
<dbReference type="WBParaSite" id="JU765_v2.g4994.t1">
    <property type="protein sequence ID" value="JU765_v2.g4994.t1"/>
    <property type="gene ID" value="JU765_v2.g4994"/>
</dbReference>
<accession>A0AC34RA83</accession>
<evidence type="ECO:0000313" key="1">
    <source>
        <dbReference type="Proteomes" id="UP000887576"/>
    </source>
</evidence>
<evidence type="ECO:0000313" key="2">
    <source>
        <dbReference type="WBParaSite" id="JU765_v2.g4994.t1"/>
    </source>
</evidence>
<dbReference type="Proteomes" id="UP000887576">
    <property type="component" value="Unplaced"/>
</dbReference>
<proteinExistence type="predicted"/>